<protein>
    <recommendedName>
        <fullName evidence="7">D-amino-acid oxidase</fullName>
        <ecNumber evidence="6">1.4.3.3</ecNumber>
    </recommendedName>
</protein>
<gene>
    <name evidence="10" type="ORF">GCM10009808_01460</name>
</gene>
<dbReference type="Proteomes" id="UP001501690">
    <property type="component" value="Unassembled WGS sequence"/>
</dbReference>
<proteinExistence type="inferred from homology"/>
<keyword evidence="11" id="KW-1185">Reference proteome</keyword>
<dbReference type="InterPro" id="IPR006076">
    <property type="entry name" value="FAD-dep_OxRdtase"/>
</dbReference>
<dbReference type="SUPFAM" id="SSF54373">
    <property type="entry name" value="FAD-linked reductases, C-terminal domain"/>
    <property type="match status" value="1"/>
</dbReference>
<keyword evidence="4" id="KW-0274">FAD</keyword>
<evidence type="ECO:0000256" key="2">
    <source>
        <dbReference type="ARBA" id="ARBA00006730"/>
    </source>
</evidence>
<evidence type="ECO:0000256" key="5">
    <source>
        <dbReference type="ARBA" id="ARBA00023002"/>
    </source>
</evidence>
<dbReference type="Gene3D" id="3.30.9.10">
    <property type="entry name" value="D-Amino Acid Oxidase, subunit A, domain 2"/>
    <property type="match status" value="1"/>
</dbReference>
<comment type="cofactor">
    <cofactor evidence="1">
        <name>FAD</name>
        <dbReference type="ChEBI" id="CHEBI:57692"/>
    </cofactor>
</comment>
<comment type="caution">
    <text evidence="10">The sequence shown here is derived from an EMBL/GenBank/DDBJ whole genome shotgun (WGS) entry which is preliminary data.</text>
</comment>
<dbReference type="PANTHER" id="PTHR11530">
    <property type="entry name" value="D-AMINO ACID OXIDASE"/>
    <property type="match status" value="1"/>
</dbReference>
<keyword evidence="5" id="KW-0560">Oxidoreductase</keyword>
<keyword evidence="3" id="KW-0285">Flavoprotein</keyword>
<evidence type="ECO:0000256" key="7">
    <source>
        <dbReference type="ARBA" id="ARBA00039751"/>
    </source>
</evidence>
<evidence type="ECO:0000256" key="6">
    <source>
        <dbReference type="ARBA" id="ARBA00039101"/>
    </source>
</evidence>
<organism evidence="10 11">
    <name type="scientific">Microbacterium sediminicola</name>
    <dbReference type="NCBI Taxonomy" id="415210"/>
    <lineage>
        <taxon>Bacteria</taxon>
        <taxon>Bacillati</taxon>
        <taxon>Actinomycetota</taxon>
        <taxon>Actinomycetes</taxon>
        <taxon>Micrococcales</taxon>
        <taxon>Microbacteriaceae</taxon>
        <taxon>Microbacterium</taxon>
    </lineage>
</organism>
<name>A0ABN2HHU0_9MICO</name>
<feature type="domain" description="FAD dependent oxidoreductase" evidence="9">
    <location>
        <begin position="5"/>
        <end position="310"/>
    </location>
</feature>
<dbReference type="RefSeq" id="WP_344067865.1">
    <property type="nucleotide sequence ID" value="NZ_BAAAPL010000001.1"/>
</dbReference>
<evidence type="ECO:0000256" key="3">
    <source>
        <dbReference type="ARBA" id="ARBA00022630"/>
    </source>
</evidence>
<dbReference type="Gene3D" id="3.40.50.720">
    <property type="entry name" value="NAD(P)-binding Rossmann-like Domain"/>
    <property type="match status" value="1"/>
</dbReference>
<dbReference type="EC" id="1.4.3.3" evidence="6"/>
<evidence type="ECO:0000259" key="9">
    <source>
        <dbReference type="Pfam" id="PF01266"/>
    </source>
</evidence>
<reference evidence="10 11" key="1">
    <citation type="journal article" date="2019" name="Int. J. Syst. Evol. Microbiol.">
        <title>The Global Catalogue of Microorganisms (GCM) 10K type strain sequencing project: providing services to taxonomists for standard genome sequencing and annotation.</title>
        <authorList>
            <consortium name="The Broad Institute Genomics Platform"/>
            <consortium name="The Broad Institute Genome Sequencing Center for Infectious Disease"/>
            <person name="Wu L."/>
            <person name="Ma J."/>
        </authorList>
    </citation>
    <scope>NUCLEOTIDE SEQUENCE [LARGE SCALE GENOMIC DNA]</scope>
    <source>
        <strain evidence="10 11">JCM 15577</strain>
    </source>
</reference>
<dbReference type="EMBL" id="BAAAPL010000001">
    <property type="protein sequence ID" value="GAA1688196.1"/>
    <property type="molecule type" value="Genomic_DNA"/>
</dbReference>
<evidence type="ECO:0000313" key="10">
    <source>
        <dbReference type="EMBL" id="GAA1688196.1"/>
    </source>
</evidence>
<evidence type="ECO:0000313" key="11">
    <source>
        <dbReference type="Proteomes" id="UP001501690"/>
    </source>
</evidence>
<dbReference type="Pfam" id="PF01266">
    <property type="entry name" value="DAO"/>
    <property type="match status" value="1"/>
</dbReference>
<evidence type="ECO:0000256" key="4">
    <source>
        <dbReference type="ARBA" id="ARBA00022827"/>
    </source>
</evidence>
<comment type="catalytic activity">
    <reaction evidence="8">
        <text>a D-alpha-amino acid + O2 + H2O = a 2-oxocarboxylate + H2O2 + NH4(+)</text>
        <dbReference type="Rhea" id="RHEA:21816"/>
        <dbReference type="ChEBI" id="CHEBI:15377"/>
        <dbReference type="ChEBI" id="CHEBI:15379"/>
        <dbReference type="ChEBI" id="CHEBI:16240"/>
        <dbReference type="ChEBI" id="CHEBI:28938"/>
        <dbReference type="ChEBI" id="CHEBI:35179"/>
        <dbReference type="ChEBI" id="CHEBI:59871"/>
        <dbReference type="EC" id="1.4.3.3"/>
    </reaction>
    <physiologicalReaction direction="left-to-right" evidence="8">
        <dbReference type="Rhea" id="RHEA:21817"/>
    </physiologicalReaction>
</comment>
<evidence type="ECO:0000256" key="1">
    <source>
        <dbReference type="ARBA" id="ARBA00001974"/>
    </source>
</evidence>
<sequence>MNHEVTVLGAGVVGLTAAVTLAERGHRVRVVAEKSADADSAVAAALWAVPFVEQSERTRGWAYETLARLRRDAGPDTGIREQLCRVVGRAPSAGDPWTRGFTPPIRHASPDELPDGYGAGTVSSIPLIDMTRFLRWLRETLAHLGGTIHTRRVGALADLTSPGVTLVNAAGLGAGTLADDPSMRPVRSQVVRVANPGLAMTTIVRDGSLAPLFVVPRFDDVLIGGPVQNGVFDESPDPAVEADLLRRARLLEPALAQAPVLSRAVGHRPVRDTVRVESETRGGCRIVHCYGHGGAGIALSWGTARAAADLVEEAT</sequence>
<comment type="similarity">
    <text evidence="2">Belongs to the DAMOX/DASOX family.</text>
</comment>
<dbReference type="PANTHER" id="PTHR11530:SF11">
    <property type="entry name" value="D-ASPARTATE OXIDASE"/>
    <property type="match status" value="1"/>
</dbReference>
<evidence type="ECO:0000256" key="8">
    <source>
        <dbReference type="ARBA" id="ARBA00049547"/>
    </source>
</evidence>
<dbReference type="InterPro" id="IPR023209">
    <property type="entry name" value="DAO"/>
</dbReference>
<accession>A0ABN2HHU0</accession>
<dbReference type="SUPFAM" id="SSF51971">
    <property type="entry name" value="Nucleotide-binding domain"/>
    <property type="match status" value="1"/>
</dbReference>
<dbReference type="PIRSF" id="PIRSF000189">
    <property type="entry name" value="D-aa_oxidase"/>
    <property type="match status" value="1"/>
</dbReference>